<gene>
    <name evidence="2" type="ORF">POF43_034210</name>
    <name evidence="3" type="ORF">POF50_035080</name>
</gene>
<dbReference type="AlphaFoldDB" id="A0AA90H9U3"/>
<organism evidence="3">
    <name type="scientific">Streptantibioticus silvisoli</name>
    <dbReference type="NCBI Taxonomy" id="2705255"/>
    <lineage>
        <taxon>Bacteria</taxon>
        <taxon>Bacillati</taxon>
        <taxon>Actinomycetota</taxon>
        <taxon>Actinomycetes</taxon>
        <taxon>Kitasatosporales</taxon>
        <taxon>Streptomycetaceae</taxon>
        <taxon>Streptantibioticus</taxon>
    </lineage>
</organism>
<evidence type="ECO:0000313" key="4">
    <source>
        <dbReference type="Proteomes" id="UP001156398"/>
    </source>
</evidence>
<accession>A0AA90H9U3</accession>
<keyword evidence="4" id="KW-1185">Reference proteome</keyword>
<dbReference type="RefSeq" id="WP_271317046.1">
    <property type="nucleotide sequence ID" value="NZ_JAAGKO020000118.1"/>
</dbReference>
<keyword evidence="1" id="KW-0732">Signal</keyword>
<dbReference type="EMBL" id="JABXJJ020000087">
    <property type="protein sequence ID" value="MDI5974511.1"/>
    <property type="molecule type" value="Genomic_DNA"/>
</dbReference>
<feature type="signal peptide" evidence="1">
    <location>
        <begin position="1"/>
        <end position="30"/>
    </location>
</feature>
<evidence type="ECO:0000313" key="3">
    <source>
        <dbReference type="EMBL" id="MDI5974511.1"/>
    </source>
</evidence>
<proteinExistence type="predicted"/>
<evidence type="ECO:0008006" key="5">
    <source>
        <dbReference type="Google" id="ProtNLM"/>
    </source>
</evidence>
<reference evidence="3 4" key="1">
    <citation type="submission" date="2023-05" db="EMBL/GenBank/DDBJ databases">
        <title>Streptantibioticus silvisoli sp. nov., acidotolerant actinomycetes 1 from pine litter.</title>
        <authorList>
            <person name="Swiecimska M."/>
            <person name="Golinska P."/>
            <person name="Sangal V."/>
            <person name="Wachnowicz B."/>
            <person name="Goodfellow M."/>
        </authorList>
    </citation>
    <scope>NUCLEOTIDE SEQUENCE</scope>
    <source>
        <strain evidence="3">SL13</strain>
        <strain evidence="2 4">SL54</strain>
    </source>
</reference>
<dbReference type="Proteomes" id="UP001156398">
    <property type="component" value="Unassembled WGS sequence"/>
</dbReference>
<sequence length="153" mass="15855">MQRRTAAMTATVAGLVLTGSLAIGVAPSYASTAHASSAKATRSAPKTDGAKALCRRVPKLERRVNKAVTRLDAGAGTPGSIARLQDRVNNATSEGHTAVAKLLGDRLTYRKSLLPNLKQRQTDLKSVADWCLTTRNSTNSGSGTGSSTSSSAS</sequence>
<evidence type="ECO:0000256" key="1">
    <source>
        <dbReference type="SAM" id="SignalP"/>
    </source>
</evidence>
<protein>
    <recommendedName>
        <fullName evidence="5">Secreted protein</fullName>
    </recommendedName>
</protein>
<name>A0AA90H9U3_9ACTN</name>
<feature type="chain" id="PRO_5041638295" description="Secreted protein" evidence="1">
    <location>
        <begin position="31"/>
        <end position="153"/>
    </location>
</feature>
<dbReference type="EMBL" id="JAAGKO020000118">
    <property type="protein sequence ID" value="MDI5967718.1"/>
    <property type="molecule type" value="Genomic_DNA"/>
</dbReference>
<comment type="caution">
    <text evidence="3">The sequence shown here is derived from an EMBL/GenBank/DDBJ whole genome shotgun (WGS) entry which is preliminary data.</text>
</comment>
<evidence type="ECO:0000313" key="2">
    <source>
        <dbReference type="EMBL" id="MDI5967718.1"/>
    </source>
</evidence>